<protein>
    <submittedName>
        <fullName evidence="2">Anillin/rhotekin</fullName>
    </submittedName>
</protein>
<name>A0A0L7KRX1_OPEBR</name>
<keyword evidence="3" id="KW-1185">Reference proteome</keyword>
<feature type="region of interest" description="Disordered" evidence="1">
    <location>
        <begin position="1"/>
        <end position="71"/>
    </location>
</feature>
<dbReference type="EMBL" id="JTDY01006652">
    <property type="protein sequence ID" value="KOB65806.1"/>
    <property type="molecule type" value="Genomic_DNA"/>
</dbReference>
<comment type="caution">
    <text evidence="2">The sequence shown here is derived from an EMBL/GenBank/DDBJ whole genome shotgun (WGS) entry which is preliminary data.</text>
</comment>
<accession>A0A0L7KRX1</accession>
<evidence type="ECO:0000313" key="3">
    <source>
        <dbReference type="Proteomes" id="UP000037510"/>
    </source>
</evidence>
<evidence type="ECO:0000313" key="2">
    <source>
        <dbReference type="EMBL" id="KOB65806.1"/>
    </source>
</evidence>
<sequence>MVATAPALPVTKKPSLKKYKAPTPPRDVLTDDEDCEKDKENLLSRENSDSDAPNCKQTKPDPADGLAKPILDKGSPIIKRLGPKLNGNVDRSSVLSKAAMFEAGSPKAKDPAEMSLRERKAMFEKNKGAAIVPKAPFGQAPSVRALYGDNKGGGFQ</sequence>
<dbReference type="STRING" id="104452.A0A0L7KRX1"/>
<dbReference type="Proteomes" id="UP000037510">
    <property type="component" value="Unassembled WGS sequence"/>
</dbReference>
<gene>
    <name evidence="2" type="ORF">OBRU01_22200</name>
</gene>
<organism evidence="2 3">
    <name type="scientific">Operophtera brumata</name>
    <name type="common">Winter moth</name>
    <name type="synonym">Phalaena brumata</name>
    <dbReference type="NCBI Taxonomy" id="104452"/>
    <lineage>
        <taxon>Eukaryota</taxon>
        <taxon>Metazoa</taxon>
        <taxon>Ecdysozoa</taxon>
        <taxon>Arthropoda</taxon>
        <taxon>Hexapoda</taxon>
        <taxon>Insecta</taxon>
        <taxon>Pterygota</taxon>
        <taxon>Neoptera</taxon>
        <taxon>Endopterygota</taxon>
        <taxon>Lepidoptera</taxon>
        <taxon>Glossata</taxon>
        <taxon>Ditrysia</taxon>
        <taxon>Geometroidea</taxon>
        <taxon>Geometridae</taxon>
        <taxon>Larentiinae</taxon>
        <taxon>Operophtera</taxon>
    </lineage>
</organism>
<reference evidence="2 3" key="1">
    <citation type="journal article" date="2015" name="Genome Biol. Evol.">
        <title>The genome of winter moth (Operophtera brumata) provides a genomic perspective on sexual dimorphism and phenology.</title>
        <authorList>
            <person name="Derks M.F."/>
            <person name="Smit S."/>
            <person name="Salis L."/>
            <person name="Schijlen E."/>
            <person name="Bossers A."/>
            <person name="Mateman C."/>
            <person name="Pijl A.S."/>
            <person name="de Ridder D."/>
            <person name="Groenen M.A."/>
            <person name="Visser M.E."/>
            <person name="Megens H.J."/>
        </authorList>
    </citation>
    <scope>NUCLEOTIDE SEQUENCE [LARGE SCALE GENOMIC DNA]</scope>
    <source>
        <strain evidence="2">WM2013NL</strain>
        <tissue evidence="2">Head and thorax</tissue>
    </source>
</reference>
<feature type="compositionally biased region" description="Basic and acidic residues" evidence="1">
    <location>
        <begin position="36"/>
        <end position="48"/>
    </location>
</feature>
<proteinExistence type="predicted"/>
<evidence type="ECO:0000256" key="1">
    <source>
        <dbReference type="SAM" id="MobiDB-lite"/>
    </source>
</evidence>
<dbReference type="AlphaFoldDB" id="A0A0L7KRX1"/>